<organism evidence="4 5">
    <name type="scientific">Acropora cervicornis</name>
    <name type="common">Staghorn coral</name>
    <dbReference type="NCBI Taxonomy" id="6130"/>
    <lineage>
        <taxon>Eukaryota</taxon>
        <taxon>Metazoa</taxon>
        <taxon>Cnidaria</taxon>
        <taxon>Anthozoa</taxon>
        <taxon>Hexacorallia</taxon>
        <taxon>Scleractinia</taxon>
        <taxon>Astrocoeniina</taxon>
        <taxon>Acroporidae</taxon>
        <taxon>Acropora</taxon>
    </lineage>
</organism>
<keyword evidence="1" id="KW-0343">GTPase activation</keyword>
<comment type="caution">
    <text evidence="4">The sequence shown here is derived from an EMBL/GenBank/DDBJ whole genome shotgun (WGS) entry which is preliminary data.</text>
</comment>
<dbReference type="PANTHER" id="PTHR21344:SF1">
    <property type="entry name" value="RAL GTPASE-ACTIVATING PROTEIN SUBUNIT BETA"/>
    <property type="match status" value="1"/>
</dbReference>
<dbReference type="InterPro" id="IPR035974">
    <property type="entry name" value="Rap/Ran-GAP_sf"/>
</dbReference>
<name>A0AAD9QU23_ACRCE</name>
<dbReference type="InterPro" id="IPR039930">
    <property type="entry name" value="RALGAPB"/>
</dbReference>
<feature type="region of interest" description="Disordered" evidence="2">
    <location>
        <begin position="1257"/>
        <end position="1309"/>
    </location>
</feature>
<dbReference type="GO" id="GO:0051056">
    <property type="term" value="P:regulation of small GTPase mediated signal transduction"/>
    <property type="evidence" value="ECO:0007669"/>
    <property type="project" value="InterPro"/>
</dbReference>
<dbReference type="SUPFAM" id="SSF48371">
    <property type="entry name" value="ARM repeat"/>
    <property type="match status" value="1"/>
</dbReference>
<dbReference type="SUPFAM" id="SSF111347">
    <property type="entry name" value="Rap/Ran-GAP"/>
    <property type="match status" value="2"/>
</dbReference>
<accession>A0AAD9QU23</accession>
<dbReference type="PANTHER" id="PTHR21344">
    <property type="entry name" value="RAL GTPASE-ACTIVATING PROTEIN SUBUNIT BETA"/>
    <property type="match status" value="1"/>
</dbReference>
<feature type="compositionally biased region" description="Basic and acidic residues" evidence="2">
    <location>
        <begin position="1037"/>
        <end position="1050"/>
    </location>
</feature>
<reference evidence="4" key="2">
    <citation type="journal article" date="2023" name="Science">
        <title>Genomic signatures of disease resistance in endangered staghorn corals.</title>
        <authorList>
            <person name="Vollmer S.V."/>
            <person name="Selwyn J.D."/>
            <person name="Despard B.A."/>
            <person name="Roesel C.L."/>
        </authorList>
    </citation>
    <scope>NUCLEOTIDE SEQUENCE</scope>
    <source>
        <strain evidence="4">K2</strain>
    </source>
</reference>
<dbReference type="PROSITE" id="PS50085">
    <property type="entry name" value="RAPGAP"/>
    <property type="match status" value="1"/>
</dbReference>
<feature type="domain" description="Rap-GAP" evidence="3">
    <location>
        <begin position="1184"/>
        <end position="1455"/>
    </location>
</feature>
<feature type="region of interest" description="Disordered" evidence="2">
    <location>
        <begin position="1037"/>
        <end position="1062"/>
    </location>
</feature>
<evidence type="ECO:0000313" key="4">
    <source>
        <dbReference type="EMBL" id="KAK2567398.1"/>
    </source>
</evidence>
<dbReference type="EMBL" id="JARQWQ010000014">
    <property type="protein sequence ID" value="KAK2567398.1"/>
    <property type="molecule type" value="Genomic_DNA"/>
</dbReference>
<feature type="region of interest" description="Disordered" evidence="2">
    <location>
        <begin position="698"/>
        <end position="738"/>
    </location>
</feature>
<dbReference type="Proteomes" id="UP001249851">
    <property type="component" value="Unassembled WGS sequence"/>
</dbReference>
<feature type="region of interest" description="Disordered" evidence="2">
    <location>
        <begin position="1347"/>
        <end position="1377"/>
    </location>
</feature>
<evidence type="ECO:0000256" key="2">
    <source>
        <dbReference type="SAM" id="MobiDB-lite"/>
    </source>
</evidence>
<dbReference type="InterPro" id="IPR000331">
    <property type="entry name" value="Rap/Ran_GAP_dom"/>
</dbReference>
<proteinExistence type="predicted"/>
<dbReference type="GO" id="GO:0005096">
    <property type="term" value="F:GTPase activator activity"/>
    <property type="evidence" value="ECO:0007669"/>
    <property type="project" value="UniProtKB-KW"/>
</dbReference>
<dbReference type="InterPro" id="IPR016024">
    <property type="entry name" value="ARM-type_fold"/>
</dbReference>
<keyword evidence="5" id="KW-1185">Reference proteome</keyword>
<gene>
    <name evidence="4" type="ORF">P5673_008204</name>
</gene>
<sequence length="1569" mass="175703">MYSEWVSLRYTLQRDHSNRSVLGKFPPSVGREVAHTVVKTLVNSETCEPLKSEKEVDWVMEVLCHGLTLHMTENDGEIVKGCVNIYLDWLSALASPKKEMPEPLLMSPEKYARDIFQHFRNLFVHRDKGNLAMQASLCIKVLQTIQTIAAEGKMSPLTWEALLKFLMMINDMLLSPPKKTGGLAEHLCEKVISVLLEVWLHACCHHFPTPSMWKTLHELCMSWRHHKAMVHYWSRTSLSLTKKVIQYLYGPGFSLPLVIARKSDIHLPTNLNNEFLIQSWFRILHIIGNPTDLCKREIISSSPKFKEFALASEEVVSPEKHPCLQVLPKNFLQAMKGIAVLVDAFLSSTTALDEPVKHTPIPAPTKSSSPLSIKKREQKAQGVAAALGLSDQTGLITRSQTAPSRRSDRTPSTGKPQVSELSNTVSASVFFPQFSSTDGNKPSGDSVLHLFGSWLFDAVFAKLDMPSNLKALAKVYDGFLGNAVPEIAGIAKLGFHSVGNGLDSQFEPGRAEAYGALSRIFCSHRSGEEIRPVYLSRFYLALAIGLLYTESCTGHVLCSILLNSVDLLRVDLQGVQVLLPHLITALEMVLPRKEMQIRCNVSTTELRRAAIHLLLSMLCLPLHFKDLAIKDMTTGWRKRHLNEKQKGEEKILTFLSLKPRLIRLLLEALQSEVDSFNVQILLGGVSLLIQDSEIPESQGISAPRQDDDTVKTSVHAPQGNRRRASTGSSTISETGSEIDGCGQPPLQAYDLSTLQGLFVQLTHLLCNKLVVIRSSRWKGDLHITLAAFELLSGLSKLSMNHLDQAECKSTIHWLCDYVTYQANKKATHHSRDLHSMIVAAIACIQSWIMSHPWLLDSQGCLKVVMEVVELGISGSKSRESPNDPQQGMETVHRLKGQKELKPVSFRVREAAEGLLTVIMEHLGAFPSPCGPASLSSLLDEEWVLDHVCPAGGSGKTSRKFQYYVIPDSSIIMGLLEESLKPREGDKYNSGAINKASSLFSDPLPTLSAVVRGPSGRYVWSMQLRQFSREKNDLIEAHLKDPGRPSPDKTQPRPPPSNKHRVFPESVDLVPLTNADRSIPELDDILDTKLSEVQDHMRTLLQKQLEHEKVAQTKLNEDKKNVKFPDKDTEIRPPQPCKTFRPARLLLSHWGLLSIEGLKGNSIRPFEDASLVALNSKSDEFFRSLKELDRLSARTQDTVYVFYVKAEQRSAHDIIENKISTCKHSKAFNEFLLSLGWLVDVASHPGWAGNIQEAWKRGGNDSSLRPTDSSFPKSTQSKSIVSDSSDRESTGNEEANKRKSSRTVRFSSPLPLPKSEPVDEILYFANVSCEVAFIMPSLLPHYQEFRCKSGQTGSPEEEIQPTPRRRTRSGSTGSLETLNSSQLDLKNKLLRQTSGGVIAQESRVMSRFGNDLPLESRPLSRSSTHNTSSETNVLVAWLERFEDHTQFPVDELLMEFDFSDELGHSLREKDTVVIFIHHLRSGLYRIHIRSTIRSPIGGPLVDGMVVSRRALGTMVRQTAINICRRRRLEIDSYSPPQVCRKLKIQDIFKKYRQELSVPDFFVSLFANENN</sequence>
<evidence type="ECO:0000313" key="5">
    <source>
        <dbReference type="Proteomes" id="UP001249851"/>
    </source>
</evidence>
<dbReference type="Gene3D" id="3.40.50.11210">
    <property type="entry name" value="Rap/Ran-GAP"/>
    <property type="match status" value="1"/>
</dbReference>
<feature type="region of interest" description="Disordered" evidence="2">
    <location>
        <begin position="395"/>
        <end position="421"/>
    </location>
</feature>
<feature type="compositionally biased region" description="Basic and acidic residues" evidence="2">
    <location>
        <begin position="1283"/>
        <end position="1296"/>
    </location>
</feature>
<dbReference type="Pfam" id="PF20412">
    <property type="entry name" value="RALGAPB_N"/>
    <property type="match status" value="1"/>
</dbReference>
<evidence type="ECO:0000259" key="3">
    <source>
        <dbReference type="PROSITE" id="PS50085"/>
    </source>
</evidence>
<evidence type="ECO:0000256" key="1">
    <source>
        <dbReference type="ARBA" id="ARBA00022468"/>
    </source>
</evidence>
<feature type="compositionally biased region" description="Polar residues" evidence="2">
    <location>
        <begin position="1259"/>
        <end position="1282"/>
    </location>
</feature>
<reference evidence="4" key="1">
    <citation type="journal article" date="2023" name="G3 (Bethesda)">
        <title>Whole genome assembly and annotation of the endangered Caribbean coral Acropora cervicornis.</title>
        <authorList>
            <person name="Selwyn J.D."/>
            <person name="Vollmer S.V."/>
        </authorList>
    </citation>
    <scope>NUCLEOTIDE SEQUENCE</scope>
    <source>
        <strain evidence="4">K2</strain>
    </source>
</reference>
<protein>
    <submittedName>
        <fullName evidence="4">Ral GTPase-activating protein subunit beta</fullName>
    </submittedName>
</protein>
<dbReference type="InterPro" id="IPR046859">
    <property type="entry name" value="RGPA/RALGAPB_N"/>
</dbReference>
<feature type="compositionally biased region" description="Low complexity" evidence="2">
    <location>
        <begin position="725"/>
        <end position="738"/>
    </location>
</feature>